<evidence type="ECO:0000313" key="1">
    <source>
        <dbReference type="EMBL" id="KAK7475102.1"/>
    </source>
</evidence>
<dbReference type="Proteomes" id="UP001519460">
    <property type="component" value="Unassembled WGS sequence"/>
</dbReference>
<proteinExistence type="predicted"/>
<comment type="caution">
    <text evidence="1">The sequence shown here is derived from an EMBL/GenBank/DDBJ whole genome shotgun (WGS) entry which is preliminary data.</text>
</comment>
<sequence length="83" mass="9035">MEAEPESVNGYTHTAYLPTHFCNQSGESCWSDMAAGAGAGKVSAQSRKQLPDDFLMARVTGGRAEVTWITWPSTPQYPGNRDI</sequence>
<keyword evidence="2" id="KW-1185">Reference proteome</keyword>
<gene>
    <name evidence="1" type="ORF">BaRGS_00033654</name>
</gene>
<reference evidence="1 2" key="1">
    <citation type="journal article" date="2023" name="Sci. Data">
        <title>Genome assembly of the Korean intertidal mud-creeper Batillaria attramentaria.</title>
        <authorList>
            <person name="Patra A.K."/>
            <person name="Ho P.T."/>
            <person name="Jun S."/>
            <person name="Lee S.J."/>
            <person name="Kim Y."/>
            <person name="Won Y.J."/>
        </authorList>
    </citation>
    <scope>NUCLEOTIDE SEQUENCE [LARGE SCALE GENOMIC DNA]</scope>
    <source>
        <strain evidence="1">Wonlab-2016</strain>
    </source>
</reference>
<evidence type="ECO:0000313" key="2">
    <source>
        <dbReference type="Proteomes" id="UP001519460"/>
    </source>
</evidence>
<organism evidence="1 2">
    <name type="scientific">Batillaria attramentaria</name>
    <dbReference type="NCBI Taxonomy" id="370345"/>
    <lineage>
        <taxon>Eukaryota</taxon>
        <taxon>Metazoa</taxon>
        <taxon>Spiralia</taxon>
        <taxon>Lophotrochozoa</taxon>
        <taxon>Mollusca</taxon>
        <taxon>Gastropoda</taxon>
        <taxon>Caenogastropoda</taxon>
        <taxon>Sorbeoconcha</taxon>
        <taxon>Cerithioidea</taxon>
        <taxon>Batillariidae</taxon>
        <taxon>Batillaria</taxon>
    </lineage>
</organism>
<dbReference type="EMBL" id="JACVVK020000415">
    <property type="protein sequence ID" value="KAK7475102.1"/>
    <property type="molecule type" value="Genomic_DNA"/>
</dbReference>
<name>A0ABD0JJC4_9CAEN</name>
<protein>
    <submittedName>
        <fullName evidence="1">Uncharacterized protein</fullName>
    </submittedName>
</protein>
<dbReference type="AlphaFoldDB" id="A0ABD0JJC4"/>
<accession>A0ABD0JJC4</accession>